<evidence type="ECO:0000313" key="1">
    <source>
        <dbReference type="EMBL" id="PNX98885.1"/>
    </source>
</evidence>
<comment type="caution">
    <text evidence="1">The sequence shown here is derived from an EMBL/GenBank/DDBJ whole genome shotgun (WGS) entry which is preliminary data.</text>
</comment>
<dbReference type="EMBL" id="ASHM01017153">
    <property type="protein sequence ID" value="PNX98885.1"/>
    <property type="molecule type" value="Genomic_DNA"/>
</dbReference>
<sequence length="70" mass="7818">MSLLGGSENIAGVVEKVEENGGGGGDGGERHYLVFVEEFEKTCTVDRNWNDRWALWRETWWGLVGTFVVA</sequence>
<organism evidence="1 2">
    <name type="scientific">Trifolium pratense</name>
    <name type="common">Red clover</name>
    <dbReference type="NCBI Taxonomy" id="57577"/>
    <lineage>
        <taxon>Eukaryota</taxon>
        <taxon>Viridiplantae</taxon>
        <taxon>Streptophyta</taxon>
        <taxon>Embryophyta</taxon>
        <taxon>Tracheophyta</taxon>
        <taxon>Spermatophyta</taxon>
        <taxon>Magnoliopsida</taxon>
        <taxon>eudicotyledons</taxon>
        <taxon>Gunneridae</taxon>
        <taxon>Pentapetalae</taxon>
        <taxon>rosids</taxon>
        <taxon>fabids</taxon>
        <taxon>Fabales</taxon>
        <taxon>Fabaceae</taxon>
        <taxon>Papilionoideae</taxon>
        <taxon>50 kb inversion clade</taxon>
        <taxon>NPAAA clade</taxon>
        <taxon>Hologalegina</taxon>
        <taxon>IRL clade</taxon>
        <taxon>Trifolieae</taxon>
        <taxon>Trifolium</taxon>
    </lineage>
</organism>
<protein>
    <submittedName>
        <fullName evidence="1">Uncharacterized protein</fullName>
    </submittedName>
</protein>
<evidence type="ECO:0000313" key="2">
    <source>
        <dbReference type="Proteomes" id="UP000236291"/>
    </source>
</evidence>
<reference evidence="1 2" key="2">
    <citation type="journal article" date="2017" name="Front. Plant Sci.">
        <title>Gene Classification and Mining of Molecular Markers Useful in Red Clover (Trifolium pratense) Breeding.</title>
        <authorList>
            <person name="Istvanek J."/>
            <person name="Dluhosova J."/>
            <person name="Dluhos P."/>
            <person name="Patkova L."/>
            <person name="Nedelnik J."/>
            <person name="Repkova J."/>
        </authorList>
    </citation>
    <scope>NUCLEOTIDE SEQUENCE [LARGE SCALE GENOMIC DNA]</scope>
    <source>
        <strain evidence="2">cv. Tatra</strain>
        <tissue evidence="1">Young leaves</tissue>
    </source>
</reference>
<dbReference type="AlphaFoldDB" id="A0A2K3N756"/>
<accession>A0A2K3N756</accession>
<dbReference type="Proteomes" id="UP000236291">
    <property type="component" value="Unassembled WGS sequence"/>
</dbReference>
<name>A0A2K3N756_TRIPR</name>
<proteinExistence type="predicted"/>
<reference evidence="1 2" key="1">
    <citation type="journal article" date="2014" name="Am. J. Bot.">
        <title>Genome assembly and annotation for red clover (Trifolium pratense; Fabaceae).</title>
        <authorList>
            <person name="Istvanek J."/>
            <person name="Jaros M."/>
            <person name="Krenek A."/>
            <person name="Repkova J."/>
        </authorList>
    </citation>
    <scope>NUCLEOTIDE SEQUENCE [LARGE SCALE GENOMIC DNA]</scope>
    <source>
        <strain evidence="2">cv. Tatra</strain>
        <tissue evidence="1">Young leaves</tissue>
    </source>
</reference>
<gene>
    <name evidence="1" type="ORF">L195_g022143</name>
</gene>